<dbReference type="AlphaFoldDB" id="A0A2P6M737"/>
<dbReference type="GO" id="GO:0003677">
    <property type="term" value="F:DNA binding"/>
    <property type="evidence" value="ECO:0007669"/>
    <property type="project" value="InterPro"/>
</dbReference>
<accession>A0A2P6M737</accession>
<sequence length="84" mass="8781">MISAAQLRAARALLGLDQRRLAELAGVSLPTVQRMEASAGNVRGKVDTLTRIVEALDAAGVELIGHGQPSQGLGRGVRLKEPTP</sequence>
<dbReference type="RefSeq" id="WP_106990974.1">
    <property type="nucleotide sequence ID" value="NZ_JAVEVW010000195.1"/>
</dbReference>
<evidence type="ECO:0000259" key="1">
    <source>
        <dbReference type="PROSITE" id="PS50943"/>
    </source>
</evidence>
<dbReference type="InterPro" id="IPR010982">
    <property type="entry name" value="Lambda_DNA-bd_dom_sf"/>
</dbReference>
<reference evidence="2 3" key="1">
    <citation type="submission" date="2018-03" db="EMBL/GenBank/DDBJ databases">
        <title>Arenimonas caeni sp. nov., isolated from activated sludge.</title>
        <authorList>
            <person name="Liu H."/>
        </authorList>
    </citation>
    <scope>NUCLEOTIDE SEQUENCE [LARGE SCALE GENOMIC DNA]</scope>
    <source>
        <strain evidence="3">z29</strain>
    </source>
</reference>
<comment type="caution">
    <text evidence="2">The sequence shown here is derived from an EMBL/GenBank/DDBJ whole genome shotgun (WGS) entry which is preliminary data.</text>
</comment>
<dbReference type="SMART" id="SM00530">
    <property type="entry name" value="HTH_XRE"/>
    <property type="match status" value="1"/>
</dbReference>
<dbReference type="CDD" id="cd00093">
    <property type="entry name" value="HTH_XRE"/>
    <property type="match status" value="1"/>
</dbReference>
<dbReference type="Proteomes" id="UP000241736">
    <property type="component" value="Unassembled WGS sequence"/>
</dbReference>
<keyword evidence="3" id="KW-1185">Reference proteome</keyword>
<evidence type="ECO:0000313" key="3">
    <source>
        <dbReference type="Proteomes" id="UP000241736"/>
    </source>
</evidence>
<name>A0A2P6M737_9GAMM</name>
<dbReference type="Pfam" id="PF13560">
    <property type="entry name" value="HTH_31"/>
    <property type="match status" value="1"/>
</dbReference>
<gene>
    <name evidence="2" type="ORF">C6N40_10470</name>
</gene>
<dbReference type="InterPro" id="IPR001387">
    <property type="entry name" value="Cro/C1-type_HTH"/>
</dbReference>
<feature type="domain" description="HTH cro/C1-type" evidence="1">
    <location>
        <begin position="7"/>
        <end position="63"/>
    </location>
</feature>
<dbReference type="EMBL" id="PVLF01000017">
    <property type="protein sequence ID" value="PRH81808.1"/>
    <property type="molecule type" value="Genomic_DNA"/>
</dbReference>
<evidence type="ECO:0000313" key="2">
    <source>
        <dbReference type="EMBL" id="PRH81808.1"/>
    </source>
</evidence>
<dbReference type="SUPFAM" id="SSF47413">
    <property type="entry name" value="lambda repressor-like DNA-binding domains"/>
    <property type="match status" value="1"/>
</dbReference>
<proteinExistence type="predicted"/>
<dbReference type="OrthoDB" id="4419620at2"/>
<organism evidence="2 3">
    <name type="scientific">Arenimonas caeni</name>
    <dbReference type="NCBI Taxonomy" id="2058085"/>
    <lineage>
        <taxon>Bacteria</taxon>
        <taxon>Pseudomonadati</taxon>
        <taxon>Pseudomonadota</taxon>
        <taxon>Gammaproteobacteria</taxon>
        <taxon>Lysobacterales</taxon>
        <taxon>Lysobacteraceae</taxon>
        <taxon>Arenimonas</taxon>
    </lineage>
</organism>
<dbReference type="PROSITE" id="PS50943">
    <property type="entry name" value="HTH_CROC1"/>
    <property type="match status" value="1"/>
</dbReference>
<dbReference type="Gene3D" id="1.10.260.40">
    <property type="entry name" value="lambda repressor-like DNA-binding domains"/>
    <property type="match status" value="1"/>
</dbReference>
<protein>
    <submittedName>
        <fullName evidence="2">Transcriptional regulator</fullName>
    </submittedName>
</protein>